<reference evidence="9" key="1">
    <citation type="submission" date="2022-12" db="EMBL/GenBank/DDBJ databases">
        <title>Genome assemblies of Blomia tropicalis.</title>
        <authorList>
            <person name="Cui Y."/>
        </authorList>
    </citation>
    <scope>NUCLEOTIDE SEQUENCE</scope>
    <source>
        <tissue evidence="9">Adult mites</tissue>
    </source>
</reference>
<comment type="pathway">
    <text evidence="2">Protein modification; protein glycosylation.</text>
</comment>
<dbReference type="InterPro" id="IPR036026">
    <property type="entry name" value="Seven-hairpin_glycosidases"/>
</dbReference>
<protein>
    <recommendedName>
        <fullName evidence="7">alpha-1,2-Mannosidase</fullName>
        <ecNumber evidence="7">3.2.1.-</ecNumber>
    </recommendedName>
</protein>
<dbReference type="GO" id="GO:0004571">
    <property type="term" value="F:mannosyl-oligosaccharide 1,2-alpha-mannosidase activity"/>
    <property type="evidence" value="ECO:0007669"/>
    <property type="project" value="InterPro"/>
</dbReference>
<dbReference type="InterPro" id="IPR012341">
    <property type="entry name" value="6hp_glycosidase-like_sf"/>
</dbReference>
<evidence type="ECO:0000256" key="4">
    <source>
        <dbReference type="ARBA" id="ARBA00022801"/>
    </source>
</evidence>
<keyword evidence="7" id="KW-0326">Glycosidase</keyword>
<evidence type="ECO:0000256" key="1">
    <source>
        <dbReference type="ARBA" id="ARBA00001913"/>
    </source>
</evidence>
<dbReference type="AlphaFoldDB" id="A0A9Q0MFX4"/>
<keyword evidence="8" id="KW-0812">Transmembrane</keyword>
<evidence type="ECO:0000256" key="7">
    <source>
        <dbReference type="RuleBase" id="RU361193"/>
    </source>
</evidence>
<dbReference type="GO" id="GO:0005509">
    <property type="term" value="F:calcium ion binding"/>
    <property type="evidence" value="ECO:0007669"/>
    <property type="project" value="InterPro"/>
</dbReference>
<keyword evidence="5 6" id="KW-1015">Disulfide bond</keyword>
<evidence type="ECO:0000256" key="6">
    <source>
        <dbReference type="PIRSR" id="PIRSR601382-3"/>
    </source>
</evidence>
<accession>A0A9Q0MFX4</accession>
<dbReference type="Gene3D" id="1.50.10.10">
    <property type="match status" value="1"/>
</dbReference>
<evidence type="ECO:0000256" key="2">
    <source>
        <dbReference type="ARBA" id="ARBA00004922"/>
    </source>
</evidence>
<keyword evidence="4 7" id="KW-0378">Hydrolase</keyword>
<dbReference type="PANTHER" id="PTHR11742">
    <property type="entry name" value="MANNOSYL-OLIGOSACCHARIDE ALPHA-1,2-MANNOSIDASE-RELATED"/>
    <property type="match status" value="1"/>
</dbReference>
<keyword evidence="10" id="KW-1185">Reference proteome</keyword>
<dbReference type="InterPro" id="IPR001382">
    <property type="entry name" value="Glyco_hydro_47"/>
</dbReference>
<keyword evidence="8" id="KW-1133">Transmembrane helix</keyword>
<evidence type="ECO:0000256" key="5">
    <source>
        <dbReference type="ARBA" id="ARBA00023157"/>
    </source>
</evidence>
<evidence type="ECO:0000313" key="10">
    <source>
        <dbReference type="Proteomes" id="UP001142055"/>
    </source>
</evidence>
<feature type="transmembrane region" description="Helical" evidence="8">
    <location>
        <begin position="29"/>
        <end position="50"/>
    </location>
</feature>
<comment type="cofactor">
    <cofactor evidence="1">
        <name>Ca(2+)</name>
        <dbReference type="ChEBI" id="CHEBI:29108"/>
    </cofactor>
</comment>
<dbReference type="PRINTS" id="PR00747">
    <property type="entry name" value="GLYHDRLASE47"/>
</dbReference>
<comment type="similarity">
    <text evidence="3 7">Belongs to the glycosyl hydrolase 47 family.</text>
</comment>
<dbReference type="SUPFAM" id="SSF48225">
    <property type="entry name" value="Seven-hairpin glycosidases"/>
    <property type="match status" value="1"/>
</dbReference>
<dbReference type="PANTHER" id="PTHR11742:SF6">
    <property type="entry name" value="MANNOSYL-OLIGOSACCHARIDE ALPHA-1,2-MANNOSIDASE IA-RELATED"/>
    <property type="match status" value="1"/>
</dbReference>
<feature type="disulfide bond" evidence="6">
    <location>
        <begin position="324"/>
        <end position="370"/>
    </location>
</feature>
<dbReference type="Proteomes" id="UP001142055">
    <property type="component" value="Chromosome 1"/>
</dbReference>
<gene>
    <name evidence="9" type="ORF">RDWZM_003803</name>
</gene>
<evidence type="ECO:0000256" key="8">
    <source>
        <dbReference type="SAM" id="Phobius"/>
    </source>
</evidence>
<dbReference type="EMBL" id="JAPWDV010000001">
    <property type="protein sequence ID" value="KAJ6225258.1"/>
    <property type="molecule type" value="Genomic_DNA"/>
</dbReference>
<dbReference type="GO" id="GO:0005975">
    <property type="term" value="P:carbohydrate metabolic process"/>
    <property type="evidence" value="ECO:0007669"/>
    <property type="project" value="InterPro"/>
</dbReference>
<evidence type="ECO:0000256" key="3">
    <source>
        <dbReference type="ARBA" id="ARBA00007658"/>
    </source>
</evidence>
<sequence>METVQLSEIELPNHRTKFTRKPSTKWKKLFIVLGVIVCFALGYVICRWYFLTKTAAADEHDPSEMARRRDFIRNMTRSAWRAYMDSAWTADALDPINSTGITLDYGPDSGWTIVASMSTLWLMNLHEEFKIGREWIASRFNLSQIDRTIPIEMIENDFLSAFLSCYALTQDKMFLDRANEIVHLLEPAYQNFNANQIMSLAINPSTGKVSNLDEYLEIDDKIGKFLPESTAEYSYLVQLTNKDDDDGKLYRQRFNTLTQQLQLYLEQNRNNSKPKHRQYNAFLKWYVQSHGNAAIALETYEEGIDSQLESFILKYVHQMKYSDCYLGSMLALGSKEMRMALLYHNTTDWTGRIDRFKHHKQIARELTDTCHQAMYRTVTGLSPSVFYFDDDDEATNSKNLNMYEKQFNLNPELAQSYFVLWRQTHDVKYRDFAWEMVQSIETHCQTKFGGYGSVANVDQIPTKILPQQQPDLLSGTLKYLYLTFCNYTIWPLDRWPKLSDEIPTRLRWTPKIKFFHSNIELGGFEYIEHENTDSTKVFWRNHPSLYPGLNVFAHTQPMDRFKSSYSILIQPYNIEASQGKYHCSVELYEAEGFGRVQFISNRLYLN</sequence>
<dbReference type="Pfam" id="PF01532">
    <property type="entry name" value="Glyco_hydro_47"/>
    <property type="match status" value="2"/>
</dbReference>
<proteinExistence type="inferred from homology"/>
<dbReference type="GO" id="GO:0005783">
    <property type="term" value="C:endoplasmic reticulum"/>
    <property type="evidence" value="ECO:0007669"/>
    <property type="project" value="TreeGrafter"/>
</dbReference>
<name>A0A9Q0MFX4_BLOTA</name>
<evidence type="ECO:0000313" key="9">
    <source>
        <dbReference type="EMBL" id="KAJ6225258.1"/>
    </source>
</evidence>
<keyword evidence="8" id="KW-0472">Membrane</keyword>
<dbReference type="InterPro" id="IPR050749">
    <property type="entry name" value="Glycosyl_Hydrolase_47"/>
</dbReference>
<comment type="caution">
    <text evidence="9">The sequence shown here is derived from an EMBL/GenBank/DDBJ whole genome shotgun (WGS) entry which is preliminary data.</text>
</comment>
<dbReference type="GO" id="GO:0000139">
    <property type="term" value="C:Golgi membrane"/>
    <property type="evidence" value="ECO:0007669"/>
    <property type="project" value="TreeGrafter"/>
</dbReference>
<dbReference type="EC" id="3.2.1.-" evidence="7"/>
<organism evidence="9 10">
    <name type="scientific">Blomia tropicalis</name>
    <name type="common">Mite</name>
    <dbReference type="NCBI Taxonomy" id="40697"/>
    <lineage>
        <taxon>Eukaryota</taxon>
        <taxon>Metazoa</taxon>
        <taxon>Ecdysozoa</taxon>
        <taxon>Arthropoda</taxon>
        <taxon>Chelicerata</taxon>
        <taxon>Arachnida</taxon>
        <taxon>Acari</taxon>
        <taxon>Acariformes</taxon>
        <taxon>Sarcoptiformes</taxon>
        <taxon>Astigmata</taxon>
        <taxon>Glycyphagoidea</taxon>
        <taxon>Echimyopodidae</taxon>
        <taxon>Blomia</taxon>
    </lineage>
</organism>